<evidence type="ECO:0000256" key="2">
    <source>
        <dbReference type="ARBA" id="ARBA00022679"/>
    </source>
</evidence>
<dbReference type="Gene3D" id="2.60.120.10">
    <property type="entry name" value="Jelly Rolls"/>
    <property type="match status" value="1"/>
</dbReference>
<name>A0ABP9FU42_9SPHI</name>
<keyword evidence="1 3" id="KW-0328">Glycosyltransferase</keyword>
<dbReference type="EC" id="2.4.2.2" evidence="3"/>
<dbReference type="EC" id="2.4.2.1" evidence="3"/>
<evidence type="ECO:0000313" key="5">
    <source>
        <dbReference type="Proteomes" id="UP001501436"/>
    </source>
</evidence>
<sequence length="94" mass="10435">MINVNEYFEGAVKSLAYTSAEGKSTIGVIEPGEYEFGTSQHETMKVIEGTLHALLPGGESTWQAYTNGESFEIEANQNFKVKADTQVSYLCKYR</sequence>
<evidence type="ECO:0000256" key="1">
    <source>
        <dbReference type="ARBA" id="ARBA00022676"/>
    </source>
</evidence>
<keyword evidence="5" id="KW-1185">Reference proteome</keyword>
<comment type="similarity">
    <text evidence="3">Belongs to the nucleoside phosphorylase PpnP family.</text>
</comment>
<protein>
    <recommendedName>
        <fullName evidence="3">Pyrimidine/purine nucleoside phosphorylase</fullName>
        <ecNumber evidence="3">2.4.2.1</ecNumber>
        <ecNumber evidence="3">2.4.2.2</ecNumber>
    </recommendedName>
    <alternativeName>
        <fullName evidence="3">Adenosine phosphorylase</fullName>
    </alternativeName>
    <alternativeName>
        <fullName evidence="3">Cytidine phosphorylase</fullName>
    </alternativeName>
    <alternativeName>
        <fullName evidence="3">Guanosine phosphorylase</fullName>
    </alternativeName>
    <alternativeName>
        <fullName evidence="3">Inosine phosphorylase</fullName>
    </alternativeName>
    <alternativeName>
        <fullName evidence="3">Thymidine phosphorylase</fullName>
    </alternativeName>
    <alternativeName>
        <fullName evidence="3">Uridine phosphorylase</fullName>
    </alternativeName>
    <alternativeName>
        <fullName evidence="3">Xanthosine phosphorylase</fullName>
    </alternativeName>
</protein>
<evidence type="ECO:0000313" key="4">
    <source>
        <dbReference type="EMBL" id="GAA4913540.1"/>
    </source>
</evidence>
<comment type="catalytic activity">
    <reaction evidence="3">
        <text>guanosine + phosphate = alpha-D-ribose 1-phosphate + guanine</text>
        <dbReference type="Rhea" id="RHEA:13233"/>
        <dbReference type="ChEBI" id="CHEBI:16235"/>
        <dbReference type="ChEBI" id="CHEBI:16750"/>
        <dbReference type="ChEBI" id="CHEBI:43474"/>
        <dbReference type="ChEBI" id="CHEBI:57720"/>
        <dbReference type="EC" id="2.4.2.1"/>
    </reaction>
</comment>
<reference evidence="5" key="1">
    <citation type="journal article" date="2019" name="Int. J. Syst. Evol. Microbiol.">
        <title>The Global Catalogue of Microorganisms (GCM) 10K type strain sequencing project: providing services to taxonomists for standard genome sequencing and annotation.</title>
        <authorList>
            <consortium name="The Broad Institute Genomics Platform"/>
            <consortium name="The Broad Institute Genome Sequencing Center for Infectious Disease"/>
            <person name="Wu L."/>
            <person name="Ma J."/>
        </authorList>
    </citation>
    <scope>NUCLEOTIDE SEQUENCE [LARGE SCALE GENOMIC DNA]</scope>
    <source>
        <strain evidence="5">JCM 18283</strain>
    </source>
</reference>
<organism evidence="4 5">
    <name type="scientific">Mucilaginibacter defluvii</name>
    <dbReference type="NCBI Taxonomy" id="1196019"/>
    <lineage>
        <taxon>Bacteria</taxon>
        <taxon>Pseudomonadati</taxon>
        <taxon>Bacteroidota</taxon>
        <taxon>Sphingobacteriia</taxon>
        <taxon>Sphingobacteriales</taxon>
        <taxon>Sphingobacteriaceae</taxon>
        <taxon>Mucilaginibacter</taxon>
    </lineage>
</organism>
<dbReference type="PANTHER" id="PTHR36540">
    <property type="entry name" value="PYRIMIDINE/PURINE NUCLEOSIDE PHOSPHORYLASE"/>
    <property type="match status" value="1"/>
</dbReference>
<proteinExistence type="inferred from homology"/>
<evidence type="ECO:0000256" key="3">
    <source>
        <dbReference type="HAMAP-Rule" id="MF_01537"/>
    </source>
</evidence>
<keyword evidence="2 3" id="KW-0808">Transferase</keyword>
<dbReference type="RefSeq" id="WP_345330535.1">
    <property type="nucleotide sequence ID" value="NZ_BAABJI010000002.1"/>
</dbReference>
<dbReference type="InterPro" id="IPR014710">
    <property type="entry name" value="RmlC-like_jellyroll"/>
</dbReference>
<dbReference type="EMBL" id="BAABJI010000002">
    <property type="protein sequence ID" value="GAA4913540.1"/>
    <property type="molecule type" value="Genomic_DNA"/>
</dbReference>
<comment type="catalytic activity">
    <reaction evidence="3">
        <text>xanthosine + phosphate = alpha-D-ribose 1-phosphate + xanthine</text>
        <dbReference type="Rhea" id="RHEA:27638"/>
        <dbReference type="ChEBI" id="CHEBI:17712"/>
        <dbReference type="ChEBI" id="CHEBI:18107"/>
        <dbReference type="ChEBI" id="CHEBI:43474"/>
        <dbReference type="ChEBI" id="CHEBI:57720"/>
        <dbReference type="EC" id="2.4.2.1"/>
    </reaction>
</comment>
<comment type="catalytic activity">
    <reaction evidence="3">
        <text>a purine D-ribonucleoside + phosphate = a purine nucleobase + alpha-D-ribose 1-phosphate</text>
        <dbReference type="Rhea" id="RHEA:19805"/>
        <dbReference type="ChEBI" id="CHEBI:26386"/>
        <dbReference type="ChEBI" id="CHEBI:43474"/>
        <dbReference type="ChEBI" id="CHEBI:57720"/>
        <dbReference type="ChEBI" id="CHEBI:142355"/>
        <dbReference type="EC" id="2.4.2.1"/>
    </reaction>
</comment>
<comment type="catalytic activity">
    <reaction evidence="3">
        <text>adenosine + phosphate = alpha-D-ribose 1-phosphate + adenine</text>
        <dbReference type="Rhea" id="RHEA:27642"/>
        <dbReference type="ChEBI" id="CHEBI:16335"/>
        <dbReference type="ChEBI" id="CHEBI:16708"/>
        <dbReference type="ChEBI" id="CHEBI:43474"/>
        <dbReference type="ChEBI" id="CHEBI:57720"/>
        <dbReference type="EC" id="2.4.2.1"/>
    </reaction>
</comment>
<accession>A0ABP9FU42</accession>
<comment type="function">
    <text evidence="3">Catalyzes the phosphorolysis of diverse nucleosides, yielding D-ribose 1-phosphate and the respective free bases. Can use uridine, adenosine, guanosine, cytidine, thymidine, inosine and xanthosine as substrates. Also catalyzes the reverse reactions.</text>
</comment>
<comment type="catalytic activity">
    <reaction evidence="3">
        <text>thymidine + phosphate = 2-deoxy-alpha-D-ribose 1-phosphate + thymine</text>
        <dbReference type="Rhea" id="RHEA:16037"/>
        <dbReference type="ChEBI" id="CHEBI:17748"/>
        <dbReference type="ChEBI" id="CHEBI:17821"/>
        <dbReference type="ChEBI" id="CHEBI:43474"/>
        <dbReference type="ChEBI" id="CHEBI:57259"/>
        <dbReference type="EC" id="2.4.2.2"/>
    </reaction>
</comment>
<dbReference type="InterPro" id="IPR009664">
    <property type="entry name" value="Ppnp"/>
</dbReference>
<comment type="caution">
    <text evidence="4">The sequence shown here is derived from an EMBL/GenBank/DDBJ whole genome shotgun (WGS) entry which is preliminary data.</text>
</comment>
<dbReference type="SUPFAM" id="SSF51182">
    <property type="entry name" value="RmlC-like cupins"/>
    <property type="match status" value="1"/>
</dbReference>
<comment type="catalytic activity">
    <reaction evidence="3">
        <text>uridine + phosphate = alpha-D-ribose 1-phosphate + uracil</text>
        <dbReference type="Rhea" id="RHEA:24388"/>
        <dbReference type="ChEBI" id="CHEBI:16704"/>
        <dbReference type="ChEBI" id="CHEBI:17568"/>
        <dbReference type="ChEBI" id="CHEBI:43474"/>
        <dbReference type="ChEBI" id="CHEBI:57720"/>
        <dbReference type="EC" id="2.4.2.2"/>
    </reaction>
</comment>
<dbReference type="InterPro" id="IPR011051">
    <property type="entry name" value="RmlC_Cupin_sf"/>
</dbReference>
<gene>
    <name evidence="3" type="primary">ppnP</name>
    <name evidence="4" type="ORF">GCM10023313_16040</name>
</gene>
<dbReference type="Pfam" id="PF06865">
    <property type="entry name" value="Ppnp"/>
    <property type="match status" value="1"/>
</dbReference>
<dbReference type="Proteomes" id="UP001501436">
    <property type="component" value="Unassembled WGS sequence"/>
</dbReference>
<comment type="catalytic activity">
    <reaction evidence="3">
        <text>cytidine + phosphate = cytosine + alpha-D-ribose 1-phosphate</text>
        <dbReference type="Rhea" id="RHEA:52540"/>
        <dbReference type="ChEBI" id="CHEBI:16040"/>
        <dbReference type="ChEBI" id="CHEBI:17562"/>
        <dbReference type="ChEBI" id="CHEBI:43474"/>
        <dbReference type="ChEBI" id="CHEBI:57720"/>
        <dbReference type="EC" id="2.4.2.2"/>
    </reaction>
</comment>
<dbReference type="HAMAP" id="MF_01537">
    <property type="entry name" value="Nucleos_phosphorylase_PpnP"/>
    <property type="match status" value="1"/>
</dbReference>
<dbReference type="PANTHER" id="PTHR36540:SF1">
    <property type="entry name" value="PYRIMIDINE_PURINE NUCLEOSIDE PHOSPHORYLASE"/>
    <property type="match status" value="1"/>
</dbReference>
<comment type="catalytic activity">
    <reaction evidence="3">
        <text>inosine + phosphate = alpha-D-ribose 1-phosphate + hypoxanthine</text>
        <dbReference type="Rhea" id="RHEA:27646"/>
        <dbReference type="ChEBI" id="CHEBI:17368"/>
        <dbReference type="ChEBI" id="CHEBI:17596"/>
        <dbReference type="ChEBI" id="CHEBI:43474"/>
        <dbReference type="ChEBI" id="CHEBI:57720"/>
        <dbReference type="EC" id="2.4.2.1"/>
    </reaction>
</comment>